<reference evidence="1 2" key="1">
    <citation type="submission" date="2018-02" db="EMBL/GenBank/DDBJ databases">
        <title>Genome sequence of the basidiomycete white-rot fungus Phlebia centrifuga.</title>
        <authorList>
            <person name="Granchi Z."/>
            <person name="Peng M."/>
            <person name="de Vries R.P."/>
            <person name="Hilden K."/>
            <person name="Makela M.R."/>
            <person name="Grigoriev I."/>
            <person name="Riley R."/>
        </authorList>
    </citation>
    <scope>NUCLEOTIDE SEQUENCE [LARGE SCALE GENOMIC DNA]</scope>
    <source>
        <strain evidence="1 2">FBCC195</strain>
    </source>
</reference>
<organism evidence="1 2">
    <name type="scientific">Hermanssonia centrifuga</name>
    <dbReference type="NCBI Taxonomy" id="98765"/>
    <lineage>
        <taxon>Eukaryota</taxon>
        <taxon>Fungi</taxon>
        <taxon>Dikarya</taxon>
        <taxon>Basidiomycota</taxon>
        <taxon>Agaricomycotina</taxon>
        <taxon>Agaricomycetes</taxon>
        <taxon>Polyporales</taxon>
        <taxon>Meruliaceae</taxon>
        <taxon>Hermanssonia</taxon>
    </lineage>
</organism>
<protein>
    <submittedName>
        <fullName evidence="1">Uncharacterized protein</fullName>
    </submittedName>
</protein>
<name>A0A2R6PYV2_9APHY</name>
<comment type="caution">
    <text evidence="1">The sequence shown here is derived from an EMBL/GenBank/DDBJ whole genome shotgun (WGS) entry which is preliminary data.</text>
</comment>
<evidence type="ECO:0000313" key="2">
    <source>
        <dbReference type="Proteomes" id="UP000186601"/>
    </source>
</evidence>
<proteinExistence type="predicted"/>
<sequence length="91" mass="10233">MFEPSWSTETPPFIRKAVGTLDGLGTSRVTRKSLGQNESKLGSVYWRLFIQIHNAMTGRTTWNSGFVPNFHLPYNLTLIPLAHTTNTPSKL</sequence>
<evidence type="ECO:0000313" key="1">
    <source>
        <dbReference type="EMBL" id="PSR98934.1"/>
    </source>
</evidence>
<keyword evidence="2" id="KW-1185">Reference proteome</keyword>
<accession>A0A2R6PYV2</accession>
<dbReference type="AlphaFoldDB" id="A0A2R6PYV2"/>
<dbReference type="Proteomes" id="UP000186601">
    <property type="component" value="Unassembled WGS sequence"/>
</dbReference>
<gene>
    <name evidence="1" type="ORF">PHLCEN_2v4254</name>
</gene>
<dbReference type="EMBL" id="MLYV02000429">
    <property type="protein sequence ID" value="PSR98934.1"/>
    <property type="molecule type" value="Genomic_DNA"/>
</dbReference>